<gene>
    <name evidence="2" type="ORF">M0R89_20995</name>
</gene>
<proteinExistence type="predicted"/>
<keyword evidence="1" id="KW-0472">Membrane</keyword>
<geneLocation type="plasmid" evidence="2 3">
    <name>unnamed2</name>
</geneLocation>
<dbReference type="Proteomes" id="UP000830729">
    <property type="component" value="Plasmid unnamed2"/>
</dbReference>
<name>A0A8U0I1B6_9EURY</name>
<dbReference type="KEGG" id="halx:M0R89_20995"/>
<reference evidence="2 3" key="1">
    <citation type="submission" date="2022-04" db="EMBL/GenBank/DDBJ databases">
        <title>Diverse halophilic archaea isolated from saline environments.</title>
        <authorList>
            <person name="Cui H.-L."/>
        </authorList>
    </citation>
    <scope>NUCLEOTIDE SEQUENCE [LARGE SCALE GENOMIC DNA]</scope>
    <source>
        <strain evidence="2 3">XZYJT49</strain>
        <plasmid evidence="2 3">unnamed2</plasmid>
    </source>
</reference>
<evidence type="ECO:0000256" key="1">
    <source>
        <dbReference type="SAM" id="Phobius"/>
    </source>
</evidence>
<evidence type="ECO:0000313" key="2">
    <source>
        <dbReference type="EMBL" id="UPV76681.1"/>
    </source>
</evidence>
<keyword evidence="1" id="KW-1133">Transmembrane helix</keyword>
<feature type="transmembrane region" description="Helical" evidence="1">
    <location>
        <begin position="61"/>
        <end position="84"/>
    </location>
</feature>
<feature type="transmembrane region" description="Helical" evidence="1">
    <location>
        <begin position="91"/>
        <end position="111"/>
    </location>
</feature>
<dbReference type="EMBL" id="CP096661">
    <property type="protein sequence ID" value="UPV76681.1"/>
    <property type="molecule type" value="Genomic_DNA"/>
</dbReference>
<protein>
    <submittedName>
        <fullName evidence="2">Uncharacterized protein</fullName>
    </submittedName>
</protein>
<organism evidence="2 3">
    <name type="scientific">Halorussus limi</name>
    <dbReference type="NCBI Taxonomy" id="2938695"/>
    <lineage>
        <taxon>Archaea</taxon>
        <taxon>Methanobacteriati</taxon>
        <taxon>Methanobacteriota</taxon>
        <taxon>Stenosarchaea group</taxon>
        <taxon>Halobacteria</taxon>
        <taxon>Halobacteriales</taxon>
        <taxon>Haladaptataceae</taxon>
        <taxon>Halorussus</taxon>
    </lineage>
</organism>
<keyword evidence="3" id="KW-1185">Reference proteome</keyword>
<dbReference type="RefSeq" id="WP_248652714.1">
    <property type="nucleotide sequence ID" value="NZ_CP096661.1"/>
</dbReference>
<keyword evidence="2" id="KW-0614">Plasmid</keyword>
<dbReference type="GeneID" id="72187732"/>
<accession>A0A8U0I1B6</accession>
<sequence length="139" mass="14998">MTASKWLFTALLVLQAHFAASYFVPLDREAQREFGGLLRWVWPWSGGDSGLLGQVTVSSGIPLSGIFLAGTAGVLFFLAALAVVEIRVPFGWWRMLAGGGATLSLLLMVGFFGTTKILPMVLDIVVLWAAITDWLQPTG</sequence>
<keyword evidence="1" id="KW-0812">Transmembrane</keyword>
<evidence type="ECO:0000313" key="3">
    <source>
        <dbReference type="Proteomes" id="UP000830729"/>
    </source>
</evidence>
<dbReference type="AlphaFoldDB" id="A0A8U0I1B6"/>